<comment type="subunit">
    <text evidence="11">Monomer. Binds crRNA and tracrRNA.</text>
</comment>
<evidence type="ECO:0000256" key="1">
    <source>
        <dbReference type="ARBA" id="ARBA00001946"/>
    </source>
</evidence>
<dbReference type="GO" id="GO:0003723">
    <property type="term" value="F:RNA binding"/>
    <property type="evidence" value="ECO:0007669"/>
    <property type="project" value="UniProtKB-UniRule"/>
</dbReference>
<dbReference type="RefSeq" id="WP_162034258.1">
    <property type="nucleotide sequence ID" value="NZ_CACVBR010000079.1"/>
</dbReference>
<keyword evidence="15" id="KW-1185">Reference proteome</keyword>
<dbReference type="Proteomes" id="UP000445144">
    <property type="component" value="Unassembled WGS sequence"/>
</dbReference>
<dbReference type="InterPro" id="IPR033114">
    <property type="entry name" value="HNH_CAS9"/>
</dbReference>
<keyword evidence="8" id="KW-0051">Antiviral defense</keyword>
<evidence type="ECO:0000259" key="13">
    <source>
        <dbReference type="PROSITE" id="PS51749"/>
    </source>
</evidence>
<keyword evidence="2 12" id="KW-0540">Nuclease</keyword>
<evidence type="ECO:0000256" key="2">
    <source>
        <dbReference type="ARBA" id="ARBA00022722"/>
    </source>
</evidence>
<keyword evidence="6" id="KW-0460">Magnesium</keyword>
<dbReference type="GO" id="GO:0051607">
    <property type="term" value="P:defense response to virus"/>
    <property type="evidence" value="ECO:0007669"/>
    <property type="project" value="UniProtKB-KW"/>
</dbReference>
<accession>A0A6N4XA11</accession>
<evidence type="ECO:0000256" key="9">
    <source>
        <dbReference type="ARBA" id="ARBA00023125"/>
    </source>
</evidence>
<keyword evidence="5 12" id="KW-0378">Hydrolase</keyword>
<evidence type="ECO:0000256" key="4">
    <source>
        <dbReference type="ARBA" id="ARBA00022759"/>
    </source>
</evidence>
<evidence type="ECO:0000256" key="10">
    <source>
        <dbReference type="ARBA" id="ARBA00023211"/>
    </source>
</evidence>
<dbReference type="PROSITE" id="PS51749">
    <property type="entry name" value="HNH_CAS9"/>
    <property type="match status" value="1"/>
</dbReference>
<dbReference type="NCBIfam" id="TIGR01865">
    <property type="entry name" value="cas_Csn1"/>
    <property type="match status" value="2"/>
</dbReference>
<organism evidence="14 15">
    <name type="scientific">Chryseobacterium potabilaquae</name>
    <dbReference type="NCBI Taxonomy" id="2675057"/>
    <lineage>
        <taxon>Bacteria</taxon>
        <taxon>Pseudomonadati</taxon>
        <taxon>Bacteroidota</taxon>
        <taxon>Flavobacteriia</taxon>
        <taxon>Flavobacteriales</taxon>
        <taxon>Weeksellaceae</taxon>
        <taxon>Chryseobacterium group</taxon>
        <taxon>Chryseobacterium</taxon>
    </lineage>
</organism>
<keyword evidence="4 12" id="KW-0255">Endonuclease</keyword>
<dbReference type="Gene3D" id="3.30.420.10">
    <property type="entry name" value="Ribonuclease H-like superfamily/Ribonuclease H"/>
    <property type="match status" value="2"/>
</dbReference>
<evidence type="ECO:0000256" key="12">
    <source>
        <dbReference type="PROSITE-ProRule" id="PRU01085"/>
    </source>
</evidence>
<comment type="cofactor">
    <cofactor evidence="1">
        <name>Mg(2+)</name>
        <dbReference type="ChEBI" id="CHEBI:18420"/>
    </cofactor>
</comment>
<evidence type="ECO:0000256" key="5">
    <source>
        <dbReference type="ARBA" id="ARBA00022801"/>
    </source>
</evidence>
<reference evidence="14 15" key="1">
    <citation type="submission" date="2020-01" db="EMBL/GenBank/DDBJ databases">
        <authorList>
            <person name="Rodrigo-Torres L."/>
            <person name="Arahal R. D."/>
            <person name="Lucena T."/>
        </authorList>
    </citation>
    <scope>NUCLEOTIDE SEQUENCE [LARGE SCALE GENOMIC DNA]</scope>
    <source>
        <strain evidence="14 15">CECT 9293</strain>
    </source>
</reference>
<sequence length="1404" mass="166400">MSKVLGIDLGTNSIGWAIRNTDLAENQIEDFGVITFEKGVASEKGNEFPKVQKRTQSRGKRRNYQAEKYRKFALLDFLIEKDMCPLTREEFNNWKLYKKGKRKEYPQSEVFLNWIRFDFDGDGLPDFHLFGKNKDESYYIFRAFSVDEKYKNIFADNSHILGRVFYQLVQRRGFKGKDEEESKTILEGSKDGNTKGRDSIEEYLEKYKTLGAALYNYQKDFGGRIRQRYNLRKDFEFELQEICKVHQISPSDYKKLWKAIIWQRPLRTQKELIGNCIYEKNKKRIAVSHPLYEEYRTWTFINNLNIVVPFGEDQQDYLSEKIYPLFYKSKPDFELIDIDKQLKKDGGKRQSKHNEKTKVLSVKLLKQFQDIFGEDWKKLLKWDVIGNRDSQPIKRDNATYTFEDLWHVLFTFDGQENLKKFALEKLNLDEEKATKFSRIKLQQGYATLSLSAIKKILPYLQKGFLYNHSVYMANLHKMLNENTISESLINYFADEISRILKDDSFNRKNAAVINGLISEMLNDENRYYISDGRNLDEREKETVFKGVINHYGLETWDRFSEPMKTEIIDFISAKYLEFLKKTYTQKGNLFVQQERIHDQIFTFLQETYNVPEDKKKYLWHPSEQENYIVAEEYQEFSIGNKKYYVKEQNYENFLDKNSNAESEAKRIKLLGDPQPLSKGFKNPMALKSLYKLKSLINYLLQIGKIDEYTKVVVEIARELNDKNKRKAIQIWQKDRENQNEAYKKELEAYRQAFPNINLIDENTLIRKIRLWHEQNKICLYTGKPISFTDLIIGNKYDFEHTIPASISFDNDLKNLTISDSTYNRVYKGRKFPTQLPNYESEQKIDGKIYNSIIRNIEFIFGERTVENKEIKGKNEEIVKWKKIDELEKQYDEWKKKASYASTKEIKDNCIIKYHTIKMDLDYLKSKLASFTITEYKAGWRNNQIRDTQMITKYALPYLKTLFRKVSVEKGAVTDIFKKVYKVQSKEEKKDRSIHSHHAQDAAILTLIPNAFHRERIIKAYENEIDNRTGKTYHEIPMDWKNFSEKYIMELKDKIIINNLTDNRTITQTYKTVRKRGKIIYDIDKEGNSSKRISRGDTIRGQLHGETFYGAIKQPLRDEENKILFDEDKKMILKEEVYLVIRKPLVYKKDANSPGFKTLEEVEKLIVDRALFEMIKIQVKESDFKTALTDGVYMLDENGNKVNKIRRIRCFEKGLKYTTAIKIHKHSFTSNKKYKEATLVTNGENTYCLFYKNDQGKAMRILSIVDVANLKLKNIQTLYSEPEFLSFESGKGKKKIQIPLYSILKSGDKVLFYKDNKYELKDLEQTDLVKRMFKIYQFEKDGRIKFRHHLVAGIDTELKKSHQEYSTINFEDNPVFLRLSQAQWNFAIQDKDFEVSLDGKIHWKF</sequence>
<evidence type="ECO:0000256" key="3">
    <source>
        <dbReference type="ARBA" id="ARBA00022723"/>
    </source>
</evidence>
<evidence type="ECO:0000256" key="11">
    <source>
        <dbReference type="ARBA" id="ARBA00046380"/>
    </source>
</evidence>
<keyword evidence="9 12" id="KW-0238">DNA-binding</keyword>
<dbReference type="GO" id="GO:0003677">
    <property type="term" value="F:DNA binding"/>
    <property type="evidence" value="ECO:0007669"/>
    <property type="project" value="UniProtKB-UniRule"/>
</dbReference>
<gene>
    <name evidence="14" type="primary">cas9-1</name>
    <name evidence="14" type="ORF">CHRY9293_03683</name>
</gene>
<evidence type="ECO:0000256" key="7">
    <source>
        <dbReference type="ARBA" id="ARBA00022884"/>
    </source>
</evidence>
<dbReference type="Pfam" id="PF13395">
    <property type="entry name" value="HNH_4"/>
    <property type="match status" value="1"/>
</dbReference>
<proteinExistence type="predicted"/>
<dbReference type="GO" id="GO:0016787">
    <property type="term" value="F:hydrolase activity"/>
    <property type="evidence" value="ECO:0007669"/>
    <property type="project" value="UniProtKB-KW"/>
</dbReference>
<dbReference type="InterPro" id="IPR028629">
    <property type="entry name" value="Cas9"/>
</dbReference>
<feature type="domain" description="HNH Cas9-type" evidence="13">
    <location>
        <begin position="721"/>
        <end position="890"/>
    </location>
</feature>
<dbReference type="GO" id="GO:0046872">
    <property type="term" value="F:metal ion binding"/>
    <property type="evidence" value="ECO:0007669"/>
    <property type="project" value="UniProtKB-KW"/>
</dbReference>
<evidence type="ECO:0000313" key="14">
    <source>
        <dbReference type="EMBL" id="CAA7197615.1"/>
    </source>
</evidence>
<dbReference type="EC" id="3.1.-.-" evidence="14"/>
<evidence type="ECO:0000313" key="15">
    <source>
        <dbReference type="Proteomes" id="UP000445144"/>
    </source>
</evidence>
<keyword evidence="7" id="KW-0694">RNA-binding</keyword>
<dbReference type="InterPro" id="IPR003615">
    <property type="entry name" value="HNH_nuc"/>
</dbReference>
<dbReference type="InterPro" id="IPR036397">
    <property type="entry name" value="RNaseH_sf"/>
</dbReference>
<dbReference type="GO" id="GO:0004519">
    <property type="term" value="F:endonuclease activity"/>
    <property type="evidence" value="ECO:0007669"/>
    <property type="project" value="UniProtKB-UniRule"/>
</dbReference>
<dbReference type="EMBL" id="CACVBR010000079">
    <property type="protein sequence ID" value="CAA7197615.1"/>
    <property type="molecule type" value="Genomic_DNA"/>
</dbReference>
<keyword evidence="10" id="KW-0464">Manganese</keyword>
<keyword evidence="3" id="KW-0479">Metal-binding</keyword>
<name>A0A6N4XA11_9FLAO</name>
<evidence type="ECO:0000256" key="6">
    <source>
        <dbReference type="ARBA" id="ARBA00022842"/>
    </source>
</evidence>
<protein>
    <submittedName>
        <fullName evidence="14">CRISPR-associated endonuclease Cas9 1</fullName>
        <ecNumber evidence="14">3.1.-.-</ecNumber>
    </submittedName>
</protein>
<evidence type="ECO:0000256" key="8">
    <source>
        <dbReference type="ARBA" id="ARBA00023118"/>
    </source>
</evidence>